<organism evidence="1">
    <name type="scientific">marine metagenome</name>
    <dbReference type="NCBI Taxonomy" id="408172"/>
    <lineage>
        <taxon>unclassified sequences</taxon>
        <taxon>metagenomes</taxon>
        <taxon>ecological metagenomes</taxon>
    </lineage>
</organism>
<sequence length="58" mass="6265">MAIANYKFTKDVDSVGTGHYFPNIDAEGVEVAEETFKAAKVSAGFVFVAKQDPQPKAE</sequence>
<protein>
    <submittedName>
        <fullName evidence="1">Uncharacterized protein</fullName>
    </submittedName>
</protein>
<evidence type="ECO:0000313" key="1">
    <source>
        <dbReference type="EMBL" id="SVD41600.1"/>
    </source>
</evidence>
<gene>
    <name evidence="1" type="ORF">METZ01_LOCUS394454</name>
</gene>
<dbReference type="EMBL" id="UINC01149247">
    <property type="protein sequence ID" value="SVD41600.1"/>
    <property type="molecule type" value="Genomic_DNA"/>
</dbReference>
<reference evidence="1" key="1">
    <citation type="submission" date="2018-05" db="EMBL/GenBank/DDBJ databases">
        <authorList>
            <person name="Lanie J.A."/>
            <person name="Ng W.-L."/>
            <person name="Kazmierczak K.M."/>
            <person name="Andrzejewski T.M."/>
            <person name="Davidsen T.M."/>
            <person name="Wayne K.J."/>
            <person name="Tettelin H."/>
            <person name="Glass J.I."/>
            <person name="Rusch D."/>
            <person name="Podicherti R."/>
            <person name="Tsui H.-C.T."/>
            <person name="Winkler M.E."/>
        </authorList>
    </citation>
    <scope>NUCLEOTIDE SEQUENCE</scope>
</reference>
<dbReference type="AlphaFoldDB" id="A0A382V579"/>
<proteinExistence type="predicted"/>
<accession>A0A382V579</accession>
<name>A0A382V579_9ZZZZ</name>